<dbReference type="PIRSF" id="PIRSF028200">
    <property type="entry name" value="UCP028200"/>
    <property type="match status" value="1"/>
</dbReference>
<reference evidence="3 4" key="1">
    <citation type="submission" date="2015-12" db="EMBL/GenBank/DDBJ databases">
        <title>Complete genome of Lacimicrobium alkaliphilum KCTC 32984.</title>
        <authorList>
            <person name="Kim S.-G."/>
            <person name="Lee Y.-J."/>
        </authorList>
    </citation>
    <scope>NUCLEOTIDE SEQUENCE [LARGE SCALE GENOMIC DNA]</scope>
    <source>
        <strain evidence="3 4">YelD216</strain>
    </source>
</reference>
<evidence type="ECO:0000256" key="1">
    <source>
        <dbReference type="SAM" id="Coils"/>
    </source>
</evidence>
<feature type="chain" id="PRO_5006836396" description="Lipoprotein" evidence="2">
    <location>
        <begin position="21"/>
        <end position="276"/>
    </location>
</feature>
<proteinExistence type="predicted"/>
<dbReference type="RefSeq" id="WP_062479910.1">
    <property type="nucleotide sequence ID" value="NZ_CP013650.1"/>
</dbReference>
<dbReference type="AlphaFoldDB" id="A0A0U3B4S5"/>
<organism evidence="3 4">
    <name type="scientific">Lacimicrobium alkaliphilum</name>
    <dbReference type="NCBI Taxonomy" id="1526571"/>
    <lineage>
        <taxon>Bacteria</taxon>
        <taxon>Pseudomonadati</taxon>
        <taxon>Pseudomonadota</taxon>
        <taxon>Gammaproteobacteria</taxon>
        <taxon>Alteromonadales</taxon>
        <taxon>Alteromonadaceae</taxon>
        <taxon>Lacimicrobium</taxon>
    </lineage>
</organism>
<keyword evidence="4" id="KW-1185">Reference proteome</keyword>
<name>A0A0U3B4S5_9ALTE</name>
<dbReference type="KEGG" id="lal:AT746_10030"/>
<keyword evidence="2" id="KW-0732">Signal</keyword>
<evidence type="ECO:0000313" key="4">
    <source>
        <dbReference type="Proteomes" id="UP000068447"/>
    </source>
</evidence>
<dbReference type="STRING" id="1526571.AT746_10030"/>
<dbReference type="Proteomes" id="UP000068447">
    <property type="component" value="Chromosome"/>
</dbReference>
<gene>
    <name evidence="3" type="ORF">AT746_10030</name>
</gene>
<evidence type="ECO:0000313" key="3">
    <source>
        <dbReference type="EMBL" id="ALS98569.1"/>
    </source>
</evidence>
<evidence type="ECO:0000256" key="2">
    <source>
        <dbReference type="SAM" id="SignalP"/>
    </source>
</evidence>
<dbReference type="EMBL" id="CP013650">
    <property type="protein sequence ID" value="ALS98569.1"/>
    <property type="molecule type" value="Genomic_DNA"/>
</dbReference>
<dbReference type="Pfam" id="PF19795">
    <property type="entry name" value="DUF6279"/>
    <property type="match status" value="1"/>
</dbReference>
<feature type="coiled-coil region" evidence="1">
    <location>
        <begin position="248"/>
        <end position="275"/>
    </location>
</feature>
<keyword evidence="1" id="KW-0175">Coiled coil</keyword>
<evidence type="ECO:0008006" key="5">
    <source>
        <dbReference type="Google" id="ProtNLM"/>
    </source>
</evidence>
<feature type="signal peptide" evidence="2">
    <location>
        <begin position="1"/>
        <end position="20"/>
    </location>
</feature>
<dbReference type="InterPro" id="IPR016875">
    <property type="entry name" value="UCP028200"/>
</dbReference>
<protein>
    <recommendedName>
        <fullName evidence="5">Lipoprotein</fullName>
    </recommendedName>
</protein>
<dbReference type="OrthoDB" id="5767052at2"/>
<sequence length="276" mass="33498">MKKFLFSIFFVLCLSSCSTGFVYNNLDWLVHWYIDDYVDLNAEQEAVFDDYMRQWLNWHRSEELVAYRQHLQELKSRIEHTPLDRAQWLSEFERGRTHWNRLLQEVAGDLSTLALKLDDKQIESIFDELEKRNREREQRQKSRDDSRRTDKLQEDIVQWIGPLSKPQKELLRRYSGKLKPNFKDWMQYRRKWQSEARQILLQREDTERWRRAMDAVVLDPRQFEHQTYREQSAYNRNVYASLLADLHAGLSERQKAHLQEEIEDLIRDLSDLMGDG</sequence>
<accession>A0A0U3B4S5</accession>